<organism evidence="1">
    <name type="scientific">Desulfitobacterium hafniense</name>
    <name type="common">Desulfitobacterium frappieri</name>
    <dbReference type="NCBI Taxonomy" id="49338"/>
    <lineage>
        <taxon>Bacteria</taxon>
        <taxon>Bacillati</taxon>
        <taxon>Bacillota</taxon>
        <taxon>Clostridia</taxon>
        <taxon>Eubacteriales</taxon>
        <taxon>Desulfitobacteriaceae</taxon>
        <taxon>Desulfitobacterium</taxon>
    </lineage>
</organism>
<protein>
    <submittedName>
        <fullName evidence="1">SIR2-like domain</fullName>
    </submittedName>
</protein>
<dbReference type="Pfam" id="PF13289">
    <property type="entry name" value="SIR2_2"/>
    <property type="match status" value="1"/>
</dbReference>
<dbReference type="EMBL" id="LK996017">
    <property type="protein sequence ID" value="CDX02976.1"/>
    <property type="molecule type" value="Genomic_DNA"/>
</dbReference>
<dbReference type="AlphaFoldDB" id="A0A098B533"/>
<dbReference type="RefSeq" id="WP_208925848.1">
    <property type="nucleotide sequence ID" value="NZ_LK996017.1"/>
</dbReference>
<gene>
    <name evidence="1" type="ORF">DPCES_3089</name>
</gene>
<reference evidence="1" key="1">
    <citation type="submission" date="2014-07" db="EMBL/GenBank/DDBJ databases">
        <authorList>
            <person name="Hornung V.Bastian."/>
        </authorList>
    </citation>
    <scope>NUCLEOTIDE SEQUENCE</scope>
    <source>
        <strain evidence="1">PCE-S</strain>
    </source>
</reference>
<evidence type="ECO:0000313" key="1">
    <source>
        <dbReference type="EMBL" id="CDX02976.1"/>
    </source>
</evidence>
<proteinExistence type="predicted"/>
<dbReference type="PATRIC" id="fig|49338.4.peg.3327"/>
<accession>A0A098B533</accession>
<sequence>MPDYLAYFPKPFLDDIVCNRCIPIIGAGFSKNAISPGKNMPLWDELGKSLGKMIPDYQYLGAVDAISAFEHEYTRVKLVEELNKMLHINSAQPGVVHTSFSRLPFELVLTSNFDFLLERGYEMVGRYCRPITEEDQLSISLDGPVVTLLKFHGDLHHPSRMIMTEDDYSLFISKYPLVATFLANILISKTAWFIGYSLEDPDFRLIWQIIGDRLGKLRRLAYTIKISASAHEIARFERRGVKVINIPGNPNNYASILEDVFHQIREYWANNTLEATVKTEEDVLAELMLPKEAKTRTCFFLLPRETLNFYRKEIFPIAEKFGFTPISSSDIISPGDSVSAKLSSIIERSEFLVLDISTRSTMLEAGIVFAQRDDLQNILVIKDPEADLPLEWLSKVTLIRPSNLRSDMDEFLFKIENWFIILSEKMQPELDQEPKRLLEIKEYRSAVISAIALLEFQLRQRFIRNTNDDRKYNSSLSSLIRQAEKIELVNIEEANKLRSWVEIRNNAIHRQGSVNGKVAKQIVNNVYLIIERIEKRW</sequence>
<name>A0A098B533_DESHA</name>